<dbReference type="Pfam" id="PF00400">
    <property type="entry name" value="WD40"/>
    <property type="match status" value="1"/>
</dbReference>
<evidence type="ECO:0008006" key="4">
    <source>
        <dbReference type="Google" id="ProtNLM"/>
    </source>
</evidence>
<dbReference type="OrthoDB" id="308690at2759"/>
<dbReference type="PANTHER" id="PTHR16220">
    <property type="entry name" value="WD REPEAT PROTEIN 8-RELATED"/>
    <property type="match status" value="1"/>
</dbReference>
<dbReference type="SUPFAM" id="SSF82171">
    <property type="entry name" value="DPP6 N-terminal domain-like"/>
    <property type="match status" value="2"/>
</dbReference>
<dbReference type="InterPro" id="IPR011042">
    <property type="entry name" value="6-blade_b-propeller_TolB-like"/>
</dbReference>
<reference evidence="2" key="2">
    <citation type="submission" date="2020-11" db="EMBL/GenBank/DDBJ databases">
        <authorList>
            <person name="Cecchin M."/>
            <person name="Marcolungo L."/>
            <person name="Rossato M."/>
            <person name="Girolomoni L."/>
            <person name="Cosentino E."/>
            <person name="Cuine S."/>
            <person name="Li-Beisson Y."/>
            <person name="Delledonne M."/>
            <person name="Ballottari M."/>
        </authorList>
    </citation>
    <scope>NUCLEOTIDE SEQUENCE</scope>
    <source>
        <strain evidence="2">211/11P</strain>
        <tissue evidence="2">Whole cell</tissue>
    </source>
</reference>
<dbReference type="SMART" id="SM00320">
    <property type="entry name" value="WD40"/>
    <property type="match status" value="6"/>
</dbReference>
<dbReference type="AlphaFoldDB" id="A0A9D4YTX3"/>
<dbReference type="InterPro" id="IPR015943">
    <property type="entry name" value="WD40/YVTN_repeat-like_dom_sf"/>
</dbReference>
<proteinExistence type="predicted"/>
<evidence type="ECO:0000256" key="1">
    <source>
        <dbReference type="SAM" id="MobiDB-lite"/>
    </source>
</evidence>
<dbReference type="PANTHER" id="PTHR16220:SF0">
    <property type="entry name" value="WD REPEAT-CONTAINING PROTEIN WRAP73"/>
    <property type="match status" value="1"/>
</dbReference>
<name>A0A9D4YTX3_CHLVU</name>
<dbReference type="Proteomes" id="UP001055712">
    <property type="component" value="Unassembled WGS sequence"/>
</dbReference>
<evidence type="ECO:0000313" key="3">
    <source>
        <dbReference type="Proteomes" id="UP001055712"/>
    </source>
</evidence>
<dbReference type="GO" id="GO:1990811">
    <property type="term" value="C:MWP complex"/>
    <property type="evidence" value="ECO:0007669"/>
    <property type="project" value="TreeGrafter"/>
</dbReference>
<evidence type="ECO:0000313" key="2">
    <source>
        <dbReference type="EMBL" id="KAI3426090.1"/>
    </source>
</evidence>
<dbReference type="Gene3D" id="2.130.10.10">
    <property type="entry name" value="YVTN repeat-like/Quinoprotein amine dehydrogenase"/>
    <property type="match status" value="2"/>
</dbReference>
<keyword evidence="3" id="KW-1185">Reference proteome</keyword>
<dbReference type="GO" id="GO:0005815">
    <property type="term" value="C:microtubule organizing center"/>
    <property type="evidence" value="ECO:0007669"/>
    <property type="project" value="TreeGrafter"/>
</dbReference>
<dbReference type="InterPro" id="IPR052778">
    <property type="entry name" value="Centrosome-WD_assoc"/>
</dbReference>
<sequence>MDFTDKLAYSGPQPVFSPDSKLMASADGYRLVVRDAASLAVVSLCSCLDRIESISWSPDSDHILCALFKRATVQVFCVSDSDWACNIAEGPAGIVAARWTPDGQHILLTADFGVRLSAWSLVDQSCAYLRGPKHAQAGLAFSPDGSLLAVAHRSDCKDSVAVYDCGSWQLRAQWAPGTSDLADLAWSPDGGCLAVWESALYGHQLGVFTAEGDCLTAYSAYRDLLGIKAVAWSPSGQLLALGDYEQGATVLNHVTWSPLAQFSHQPTVSGPPSVVAYSELEEDTGRRVLAAGTGSMSRLGSSRLLPRSRPGSRPGSRNGSPVKAGPDASQDLDDEGGEMAVTKSRYVVAQLPLRVPVVRLVLDKPNPKLGVGSVSWSFDGSYIATRCDSMPSAVWIWETSRLELASLLLQTRSVRSLQWCPSDNRLVVCTGDSKLYLWTPDGASCVHIPLPGFRASGLCWHPDGGSLVLTSRDEFCCAYF</sequence>
<comment type="caution">
    <text evidence="2">The sequence shown here is derived from an EMBL/GenBank/DDBJ whole genome shotgun (WGS) entry which is preliminary data.</text>
</comment>
<dbReference type="EMBL" id="SIDB01000011">
    <property type="protein sequence ID" value="KAI3426090.1"/>
    <property type="molecule type" value="Genomic_DNA"/>
</dbReference>
<dbReference type="InterPro" id="IPR001680">
    <property type="entry name" value="WD40_rpt"/>
</dbReference>
<organism evidence="2 3">
    <name type="scientific">Chlorella vulgaris</name>
    <name type="common">Green alga</name>
    <dbReference type="NCBI Taxonomy" id="3077"/>
    <lineage>
        <taxon>Eukaryota</taxon>
        <taxon>Viridiplantae</taxon>
        <taxon>Chlorophyta</taxon>
        <taxon>core chlorophytes</taxon>
        <taxon>Trebouxiophyceae</taxon>
        <taxon>Chlorellales</taxon>
        <taxon>Chlorellaceae</taxon>
        <taxon>Chlorella clade</taxon>
        <taxon>Chlorella</taxon>
    </lineage>
</organism>
<dbReference type="Gene3D" id="2.120.10.30">
    <property type="entry name" value="TolB, C-terminal domain"/>
    <property type="match status" value="1"/>
</dbReference>
<accession>A0A9D4YTX3</accession>
<reference evidence="2" key="1">
    <citation type="journal article" date="2019" name="Plant J.">
        <title>Chlorella vulgaris genome assembly and annotation reveals the molecular basis for metabolic acclimation to high light conditions.</title>
        <authorList>
            <person name="Cecchin M."/>
            <person name="Marcolungo L."/>
            <person name="Rossato M."/>
            <person name="Girolomoni L."/>
            <person name="Cosentino E."/>
            <person name="Cuine S."/>
            <person name="Li-Beisson Y."/>
            <person name="Delledonne M."/>
            <person name="Ballottari M."/>
        </authorList>
    </citation>
    <scope>NUCLEOTIDE SEQUENCE</scope>
    <source>
        <strain evidence="2">211/11P</strain>
    </source>
</reference>
<gene>
    <name evidence="2" type="ORF">D9Q98_008058</name>
</gene>
<feature type="compositionally biased region" description="Low complexity" evidence="1">
    <location>
        <begin position="297"/>
        <end position="317"/>
    </location>
</feature>
<feature type="region of interest" description="Disordered" evidence="1">
    <location>
        <begin position="291"/>
        <end position="335"/>
    </location>
</feature>
<protein>
    <recommendedName>
        <fullName evidence="4">WD repeat-containing protein WRAP73</fullName>
    </recommendedName>
</protein>